<accession>A0AAE0JE77</accession>
<dbReference type="Proteomes" id="UP001278500">
    <property type="component" value="Unassembled WGS sequence"/>
</dbReference>
<dbReference type="GeneID" id="87861696"/>
<organism evidence="1 2">
    <name type="scientific">Neurospora tetraspora</name>
    <dbReference type="NCBI Taxonomy" id="94610"/>
    <lineage>
        <taxon>Eukaryota</taxon>
        <taxon>Fungi</taxon>
        <taxon>Dikarya</taxon>
        <taxon>Ascomycota</taxon>
        <taxon>Pezizomycotina</taxon>
        <taxon>Sordariomycetes</taxon>
        <taxon>Sordariomycetidae</taxon>
        <taxon>Sordariales</taxon>
        <taxon>Sordariaceae</taxon>
        <taxon>Neurospora</taxon>
    </lineage>
</organism>
<name>A0AAE0JE77_9PEZI</name>
<comment type="caution">
    <text evidence="1">The sequence shown here is derived from an EMBL/GenBank/DDBJ whole genome shotgun (WGS) entry which is preliminary data.</text>
</comment>
<evidence type="ECO:0000313" key="2">
    <source>
        <dbReference type="Proteomes" id="UP001278500"/>
    </source>
</evidence>
<proteinExistence type="predicted"/>
<dbReference type="RefSeq" id="XP_062681330.1">
    <property type="nucleotide sequence ID" value="XM_062824542.1"/>
</dbReference>
<protein>
    <submittedName>
        <fullName evidence="1">Uncharacterized protein</fullName>
    </submittedName>
</protein>
<keyword evidence="2" id="KW-1185">Reference proteome</keyword>
<sequence length="229" mass="26127">MEKILRHLDHEPIDWNTEEKFIFGSLAGPYIGGWAGRFPGHRNCSEPLAKLMARFKLFRRYAECYTKDPNTFNSTIKSKVKELKILLGRCTRPPRVLSRQSRTTTICIAQGATIIKTFTDRHKDEFINECQGIKYWCTNGNWLEPHSTRPKEGEPDLPAPQKYGYVQQPYGRIGLGPGNTNFSFPLLVPPFKPCKLPTMQPPAKARGPPSRFDARLLASRLHTYGHGDR</sequence>
<dbReference type="EMBL" id="JAUEPP010000004">
    <property type="protein sequence ID" value="KAK3344717.1"/>
    <property type="molecule type" value="Genomic_DNA"/>
</dbReference>
<reference evidence="1" key="1">
    <citation type="journal article" date="2023" name="Mol. Phylogenet. Evol.">
        <title>Genome-scale phylogeny and comparative genomics of the fungal order Sordariales.</title>
        <authorList>
            <person name="Hensen N."/>
            <person name="Bonometti L."/>
            <person name="Westerberg I."/>
            <person name="Brannstrom I.O."/>
            <person name="Guillou S."/>
            <person name="Cros-Aarteil S."/>
            <person name="Calhoun S."/>
            <person name="Haridas S."/>
            <person name="Kuo A."/>
            <person name="Mondo S."/>
            <person name="Pangilinan J."/>
            <person name="Riley R."/>
            <person name="LaButti K."/>
            <person name="Andreopoulos B."/>
            <person name="Lipzen A."/>
            <person name="Chen C."/>
            <person name="Yan M."/>
            <person name="Daum C."/>
            <person name="Ng V."/>
            <person name="Clum A."/>
            <person name="Steindorff A."/>
            <person name="Ohm R.A."/>
            <person name="Martin F."/>
            <person name="Silar P."/>
            <person name="Natvig D.O."/>
            <person name="Lalanne C."/>
            <person name="Gautier V."/>
            <person name="Ament-Velasquez S.L."/>
            <person name="Kruys A."/>
            <person name="Hutchinson M.I."/>
            <person name="Powell A.J."/>
            <person name="Barry K."/>
            <person name="Miller A.N."/>
            <person name="Grigoriev I.V."/>
            <person name="Debuchy R."/>
            <person name="Gladieux P."/>
            <person name="Hiltunen Thoren M."/>
            <person name="Johannesson H."/>
        </authorList>
    </citation>
    <scope>NUCLEOTIDE SEQUENCE</scope>
    <source>
        <strain evidence="1">CBS 560.94</strain>
    </source>
</reference>
<gene>
    <name evidence="1" type="ORF">B0H65DRAFT_424968</name>
</gene>
<evidence type="ECO:0000313" key="1">
    <source>
        <dbReference type="EMBL" id="KAK3344717.1"/>
    </source>
</evidence>
<dbReference type="AlphaFoldDB" id="A0AAE0JE77"/>
<reference evidence="1" key="2">
    <citation type="submission" date="2023-06" db="EMBL/GenBank/DDBJ databases">
        <authorList>
            <consortium name="Lawrence Berkeley National Laboratory"/>
            <person name="Haridas S."/>
            <person name="Hensen N."/>
            <person name="Bonometti L."/>
            <person name="Westerberg I."/>
            <person name="Brannstrom I.O."/>
            <person name="Guillou S."/>
            <person name="Cros-Aarteil S."/>
            <person name="Calhoun S."/>
            <person name="Kuo A."/>
            <person name="Mondo S."/>
            <person name="Pangilinan J."/>
            <person name="Riley R."/>
            <person name="Labutti K."/>
            <person name="Andreopoulos B."/>
            <person name="Lipzen A."/>
            <person name="Chen C."/>
            <person name="Yanf M."/>
            <person name="Daum C."/>
            <person name="Ng V."/>
            <person name="Clum A."/>
            <person name="Steindorff A."/>
            <person name="Ohm R."/>
            <person name="Martin F."/>
            <person name="Silar P."/>
            <person name="Natvig D."/>
            <person name="Lalanne C."/>
            <person name="Gautier V."/>
            <person name="Ament-Velasquez S.L."/>
            <person name="Kruys A."/>
            <person name="Hutchinson M.I."/>
            <person name="Powell A.J."/>
            <person name="Barry K."/>
            <person name="Miller A.N."/>
            <person name="Grigoriev I.V."/>
            <person name="Debuchy R."/>
            <person name="Gladieux P."/>
            <person name="Thoren M.H."/>
            <person name="Johannesson H."/>
        </authorList>
    </citation>
    <scope>NUCLEOTIDE SEQUENCE</scope>
    <source>
        <strain evidence="1">CBS 560.94</strain>
    </source>
</reference>